<organism evidence="7 8">
    <name type="scientific">Rhizobium lemnae</name>
    <dbReference type="NCBI Taxonomy" id="1214924"/>
    <lineage>
        <taxon>Bacteria</taxon>
        <taxon>Pseudomonadati</taxon>
        <taxon>Pseudomonadota</taxon>
        <taxon>Alphaproteobacteria</taxon>
        <taxon>Hyphomicrobiales</taxon>
        <taxon>Rhizobiaceae</taxon>
        <taxon>Rhizobium/Agrobacterium group</taxon>
        <taxon>Rhizobium</taxon>
    </lineage>
</organism>
<evidence type="ECO:0000256" key="1">
    <source>
        <dbReference type="ARBA" id="ARBA00022490"/>
    </source>
</evidence>
<reference evidence="8" key="1">
    <citation type="journal article" date="2019" name="Int. J. Syst. Evol. Microbiol.">
        <title>The Global Catalogue of Microorganisms (GCM) 10K type strain sequencing project: providing services to taxonomists for standard genome sequencing and annotation.</title>
        <authorList>
            <consortium name="The Broad Institute Genomics Platform"/>
            <consortium name="The Broad Institute Genome Sequencing Center for Infectious Disease"/>
            <person name="Wu L."/>
            <person name="Ma J."/>
        </authorList>
    </citation>
    <scope>NUCLEOTIDE SEQUENCE [LARGE SCALE GENOMIC DNA]</scope>
    <source>
        <strain evidence="8">TBRC 5781</strain>
    </source>
</reference>
<gene>
    <name evidence="6 7" type="primary">purS</name>
    <name evidence="7" type="ORF">ACFOVS_22220</name>
</gene>
<evidence type="ECO:0000256" key="2">
    <source>
        <dbReference type="ARBA" id="ARBA00022598"/>
    </source>
</evidence>
<keyword evidence="8" id="KW-1185">Reference proteome</keyword>
<keyword evidence="1 6" id="KW-0963">Cytoplasm</keyword>
<comment type="subcellular location">
    <subcellularLocation>
        <location evidence="6">Cytoplasm</location>
    </subcellularLocation>
</comment>
<comment type="function">
    <text evidence="6">Part of the phosphoribosylformylglycinamidine synthase complex involved in the purines biosynthetic pathway. Catalyzes the ATP-dependent conversion of formylglycinamide ribonucleotide (FGAR) and glutamine to yield formylglycinamidine ribonucleotide (FGAM) and glutamate. The FGAM synthase complex is composed of three subunits. PurQ produces an ammonia molecule by converting glutamine to glutamate. PurL transfers the ammonia molecule to FGAR to form FGAM in an ATP-dependent manner. PurS interacts with PurQ and PurL and is thought to assist in the transfer of the ammonia molecule from PurQ to PurL.</text>
</comment>
<dbReference type="InterPro" id="IPR003850">
    <property type="entry name" value="PurS"/>
</dbReference>
<dbReference type="HAMAP" id="MF_01926">
    <property type="entry name" value="PurS"/>
    <property type="match status" value="1"/>
</dbReference>
<proteinExistence type="inferred from homology"/>
<protein>
    <recommendedName>
        <fullName evidence="6">Phosphoribosylformylglycinamidine synthase subunit PurS</fullName>
        <shortName evidence="6">FGAM synthase</shortName>
        <ecNumber evidence="6">6.3.5.3</ecNumber>
    </recommendedName>
    <alternativeName>
        <fullName evidence="6">Formylglycinamide ribonucleotide amidotransferase subunit III</fullName>
        <shortName evidence="6">FGAR amidotransferase III</shortName>
        <shortName evidence="6">FGAR-AT III</shortName>
    </alternativeName>
    <alternativeName>
        <fullName evidence="6">Phosphoribosylformylglycinamidine synthase subunit III</fullName>
    </alternativeName>
</protein>
<dbReference type="Proteomes" id="UP001595697">
    <property type="component" value="Unassembled WGS sequence"/>
</dbReference>
<dbReference type="InterPro" id="IPR036604">
    <property type="entry name" value="PurS-like_sf"/>
</dbReference>
<dbReference type="SUPFAM" id="SSF82697">
    <property type="entry name" value="PurS-like"/>
    <property type="match status" value="1"/>
</dbReference>
<comment type="caution">
    <text evidence="7">The sequence shown here is derived from an EMBL/GenBank/DDBJ whole genome shotgun (WGS) entry which is preliminary data.</text>
</comment>
<keyword evidence="5 6" id="KW-0067">ATP-binding</keyword>
<evidence type="ECO:0000256" key="4">
    <source>
        <dbReference type="ARBA" id="ARBA00022755"/>
    </source>
</evidence>
<keyword evidence="4 6" id="KW-0658">Purine biosynthesis</keyword>
<sequence length="80" mass="8679">MIKARVTVTLKNGVLDPQGKAIEGALGSLGFEGVNQVRQGKVFDLEVETLDRAKAEEEIKAMCEKLLANTVIENYSISLS</sequence>
<dbReference type="EC" id="6.3.5.3" evidence="6"/>
<comment type="pathway">
    <text evidence="6">Purine metabolism; IMP biosynthesis via de novo pathway; 5-amino-1-(5-phospho-D-ribosyl)imidazole from N(2)-formyl-N(1)-(5-phospho-D-ribosyl)glycinamide: step 1/2.</text>
</comment>
<evidence type="ECO:0000256" key="5">
    <source>
        <dbReference type="ARBA" id="ARBA00022840"/>
    </source>
</evidence>
<keyword evidence="3 6" id="KW-0547">Nucleotide-binding</keyword>
<dbReference type="EMBL" id="JBHSBD010000124">
    <property type="protein sequence ID" value="MFC3970793.1"/>
    <property type="molecule type" value="Genomic_DNA"/>
</dbReference>
<comment type="subunit">
    <text evidence="6">Part of the FGAM synthase complex composed of 1 PurL, 1 PurQ and 2 PurS subunits.</text>
</comment>
<dbReference type="NCBIfam" id="NF004630">
    <property type="entry name" value="PRK05974.1"/>
    <property type="match status" value="1"/>
</dbReference>
<accession>A0ABV8EEL8</accession>
<name>A0ABV8EEL8_9HYPH</name>
<evidence type="ECO:0000313" key="7">
    <source>
        <dbReference type="EMBL" id="MFC3970793.1"/>
    </source>
</evidence>
<dbReference type="Gene3D" id="3.30.1280.10">
    <property type="entry name" value="Phosphoribosylformylglycinamidine synthase subunit PurS"/>
    <property type="match status" value="1"/>
</dbReference>
<dbReference type="NCBIfam" id="TIGR00302">
    <property type="entry name" value="phosphoribosylformylglycinamidine synthase subunit PurS"/>
    <property type="match status" value="1"/>
</dbReference>
<evidence type="ECO:0000256" key="6">
    <source>
        <dbReference type="HAMAP-Rule" id="MF_01926"/>
    </source>
</evidence>
<dbReference type="Pfam" id="PF02700">
    <property type="entry name" value="PurS"/>
    <property type="match status" value="1"/>
</dbReference>
<keyword evidence="2 6" id="KW-0436">Ligase</keyword>
<comment type="catalytic activity">
    <reaction evidence="6">
        <text>N(2)-formyl-N(1)-(5-phospho-beta-D-ribosyl)glycinamide + L-glutamine + ATP + H2O = 2-formamido-N(1)-(5-O-phospho-beta-D-ribosyl)acetamidine + L-glutamate + ADP + phosphate + H(+)</text>
        <dbReference type="Rhea" id="RHEA:17129"/>
        <dbReference type="ChEBI" id="CHEBI:15377"/>
        <dbReference type="ChEBI" id="CHEBI:15378"/>
        <dbReference type="ChEBI" id="CHEBI:29985"/>
        <dbReference type="ChEBI" id="CHEBI:30616"/>
        <dbReference type="ChEBI" id="CHEBI:43474"/>
        <dbReference type="ChEBI" id="CHEBI:58359"/>
        <dbReference type="ChEBI" id="CHEBI:147286"/>
        <dbReference type="ChEBI" id="CHEBI:147287"/>
        <dbReference type="ChEBI" id="CHEBI:456216"/>
        <dbReference type="EC" id="6.3.5.3"/>
    </reaction>
</comment>
<comment type="similarity">
    <text evidence="6">Belongs to the PurS family.</text>
</comment>
<dbReference type="PANTHER" id="PTHR34696">
    <property type="entry name" value="PHOSPHORIBOSYLFORMYLGLYCINAMIDINE SYNTHASE SUBUNIT PURS"/>
    <property type="match status" value="1"/>
</dbReference>
<dbReference type="RefSeq" id="WP_247262040.1">
    <property type="nucleotide sequence ID" value="NZ_JALJQZ010000033.1"/>
</dbReference>
<dbReference type="PANTHER" id="PTHR34696:SF1">
    <property type="entry name" value="PHOSPHORIBOSYLFORMYLGLYCINAMIDINE SYNTHASE SUBUNIT PURS"/>
    <property type="match status" value="1"/>
</dbReference>
<evidence type="ECO:0000313" key="8">
    <source>
        <dbReference type="Proteomes" id="UP001595697"/>
    </source>
</evidence>
<dbReference type="GO" id="GO:0004642">
    <property type="term" value="F:phosphoribosylformylglycinamidine synthase activity"/>
    <property type="evidence" value="ECO:0007669"/>
    <property type="project" value="UniProtKB-EC"/>
</dbReference>
<evidence type="ECO:0000256" key="3">
    <source>
        <dbReference type="ARBA" id="ARBA00022741"/>
    </source>
</evidence>